<dbReference type="Pfam" id="PF13609">
    <property type="entry name" value="Porin_4"/>
    <property type="match status" value="1"/>
</dbReference>
<evidence type="ECO:0000313" key="3">
    <source>
        <dbReference type="Proteomes" id="UP000253250"/>
    </source>
</evidence>
<reference evidence="2 3" key="1">
    <citation type="submission" date="2018-02" db="EMBL/GenBank/DDBJ databases">
        <title>Insights into the biology of acidophilic members of the Acidiferrobacteraceae family derived from comparative genomic analyses.</title>
        <authorList>
            <person name="Issotta F."/>
            <person name="Thyssen C."/>
            <person name="Mena C."/>
            <person name="Moya A."/>
            <person name="Bellenberg S."/>
            <person name="Sproer C."/>
            <person name="Covarrubias P.C."/>
            <person name="Sand W."/>
            <person name="Quatrini R."/>
            <person name="Vera M."/>
        </authorList>
    </citation>
    <scope>NUCLEOTIDE SEQUENCE [LARGE SCALE GENOMIC DNA]</scope>
    <source>
        <strain evidence="3">m-1</strain>
    </source>
</reference>
<dbReference type="Gene3D" id="2.40.160.10">
    <property type="entry name" value="Porin"/>
    <property type="match status" value="1"/>
</dbReference>
<dbReference type="RefSeq" id="WP_065971244.1">
    <property type="nucleotide sequence ID" value="NZ_CP080624.1"/>
</dbReference>
<evidence type="ECO:0000259" key="1">
    <source>
        <dbReference type="Pfam" id="PF13609"/>
    </source>
</evidence>
<protein>
    <recommendedName>
        <fullName evidence="1">Porin domain-containing protein</fullName>
    </recommendedName>
</protein>
<gene>
    <name evidence="2" type="ORF">C4900_11565</name>
</gene>
<dbReference type="AlphaFoldDB" id="A0A1C2G0I5"/>
<dbReference type="InterPro" id="IPR023614">
    <property type="entry name" value="Porin_dom_sf"/>
</dbReference>
<comment type="caution">
    <text evidence="2">The sequence shown here is derived from an EMBL/GenBank/DDBJ whole genome shotgun (WGS) entry which is preliminary data.</text>
</comment>
<dbReference type="EMBL" id="PSYR01000002">
    <property type="protein sequence ID" value="RCN56444.1"/>
    <property type="molecule type" value="Genomic_DNA"/>
</dbReference>
<proteinExistence type="predicted"/>
<dbReference type="InterPro" id="IPR033900">
    <property type="entry name" value="Gram_neg_porin_domain"/>
</dbReference>
<organism evidence="2 3">
    <name type="scientific">Acidiferrobacter thiooxydans</name>
    <dbReference type="NCBI Taxonomy" id="163359"/>
    <lineage>
        <taxon>Bacteria</taxon>
        <taxon>Pseudomonadati</taxon>
        <taxon>Pseudomonadota</taxon>
        <taxon>Gammaproteobacteria</taxon>
        <taxon>Acidiferrobacterales</taxon>
        <taxon>Acidiferrobacteraceae</taxon>
        <taxon>Acidiferrobacter</taxon>
    </lineage>
</organism>
<feature type="domain" description="Porin" evidence="1">
    <location>
        <begin position="22"/>
        <end position="342"/>
    </location>
</feature>
<accession>A0A1C2G0I5</accession>
<name>A0A1C2G0I5_9GAMM</name>
<dbReference type="SUPFAM" id="SSF56935">
    <property type="entry name" value="Porins"/>
    <property type="match status" value="1"/>
</dbReference>
<dbReference type="STRING" id="163359.A9R16_14220"/>
<sequence length="433" mass="46646">MKKPNKKLSWLARALGAGAMLTTSAVAFAGLLPSMNEKPMPAWTMVYGTEKPQQKPSALLFGVIQPGYAYAQTSNANGTVNGYSQFKFYRVRPGIRGSIGPNIDYFFLAEFANNAANPNAYYPGMPGSNAGTGARARVLDANVTLNYIPGVHLEVGQMLIPFSEEGLAAAGILPWINYSPATLSIDYNEFIGPPGPDSLFNGVREMGVMAFNQVMRGPLAVDYALGYYNGTGLSQTGSSMDHPDQILAHAGVDFGPFGLAGSVENGRQVIAGGGGAPNSSYQQRKYAIDARWGNFAKDPLWVWYEYQHANDTQPGGSHGIARGWFAAAGYRPAKHFMAVFRYSTYNSENVLPVGSYGQTPSAVGPMLAPSYTGTGLTTTSLNQKSLVGIYLARNGVRYYVEYDRTHINNQPKLADDNAVSVMVSLPFGVRLIH</sequence>
<dbReference type="Proteomes" id="UP000253250">
    <property type="component" value="Unassembled WGS sequence"/>
</dbReference>
<dbReference type="OrthoDB" id="9807854at2"/>
<keyword evidence="3" id="KW-1185">Reference proteome</keyword>
<evidence type="ECO:0000313" key="2">
    <source>
        <dbReference type="EMBL" id="RCN56444.1"/>
    </source>
</evidence>